<evidence type="ECO:0000259" key="12">
    <source>
        <dbReference type="Pfam" id="PF14703"/>
    </source>
</evidence>
<accession>A0A4Z1PDV0</accession>
<sequence length="1566" mass="175341">MDLGRFTFQDGNDPDNPYKRLVGEAKDTYLQIGISVALGLFAFTTFCILRPRWPGLYAARKKQNGAAESLPDLPNTFFGWMPTLWRITEEQVLASAGLDAYVFLAFFKMAIKFLAIALVFALVVIKPVHDQFPDKHDKDKEKSLNPPRFAIRGTPPQSFINADYLWMYVVFVYFFTFLVMYMITTESRRIIEVRQEYLGSQTTITDRTIRLSGIPNSMRSEQKIKEFIEELDIGKVESVLLCKNWKKLDQTMVERMTVLRKLEEAWTVHLGHRQVERSLETLPISQPEPPGPSVVHENEGDRLLEGEPNGLIPYARARPVTRIWHGPLKMRFRYIDAIDYFEEKLRRLDDEIRTLRKKNFEGCELAFVTMDSVAACQMAVQAVLDSSPLQLLANPSPAPRDVVWPNTYMPRSHRMMRAWSITAFIVLLTIFWSVVLVPIAALIDLDRINSVWPALADFLDSQPLAKSLVQTQLPTLVASLLNVLVPYLYDWLSNKQGMISQGDVELSVISKNFFFLFFNFFIVFTALGTAALAPEDLGSQTPREIALGLANSINDLQGFYTNYIVLQGLGLFPFRLLEFGAVFMYPFSLMGAKTPRDYAEVVQPPLFSYGFFLPQNILIFLICIVYSVLRQSWQVLLPGLAYFVIGYFVHKYQLLYAMDHRQHSTGGSWIMICDRIIVGLVIFQITMAGQLALRSAVKRSVAVVPLIAITLWFSYVYSRSYKPLMKFIALRSIKLAEHEDEALSSSRYLSETRNRPTVDEVWETGMRFVNPSLIVSLENIWIADKAARAESLHSNMASPPATDSTPDKEPMKDEDPVTKPTNEYSSTVQPSEVPPRFFSLAMGYPREVIQHIYSYLHPRDFNAARHTCQSWMTASLDKSLLTTMLERAGWSTRDENYIWGMSCRLARECALSSKWTGNGITNPPLTSPFRQSAWIDFSELASGYSSSTSKGRNSNGLVFTVSVCGRYLLVAEGGMIYVYELVGDVLRVLTSVVCPRKVLAMSMDASSKRFAVAALLDGRMGLMCDLNVRRASAEESRAAALYPGAIVESSTGHRERDRNSVFTTRLYPEDDRLSLPQSSTLPHRRETRNQPSDFLDAPYHASSLDHANARRRHPSDSFESADTENPDPIELTASNPPVLLEDTSSLAGRFQNYINQSWNLQLTGFPYSPPIVSPGSKDNNKIKPGIPVETGPRSLYRHLCSDEDPPRSVAICPQRQCVAFGCSSGLELHWVDALTGQDLNRWFPLTGPSDFLYFLPPRHGIDSPRKLRLISSTAHPSERMGIRNRIFAAATPRMSSFWSVVGFDTSASPIQTHHRSPFPTQGNSSRLIPWVSDCDHYRAIPLSDGFHILFVDPESDLLCLGSDAPIGDPRRLLRKIMFVRPVEVEGVVPRLYASGFNVGAGPRIVVAYGDCLVLYSVPEDVFGLSRREQRAGRAMGDAELAEGEAGWLPWWDEGDIPTNHPEAASSRGEEEAADDVRVGPPKSVWPLFVKGQVLGCVDGLVDIAVNEVEGLAIWGFGVDGRAGVWKVDDGMGGGVGLRVVERDGSVVSIPSVCVGFGKAENAGDVA</sequence>
<feature type="domain" description="CSC1/OSCA1-like 7TM region" evidence="9">
    <location>
        <begin position="417"/>
        <end position="689"/>
    </location>
</feature>
<dbReference type="Gene3D" id="1.20.1280.50">
    <property type="match status" value="1"/>
</dbReference>
<dbReference type="Pfam" id="PF12937">
    <property type="entry name" value="F-box-like"/>
    <property type="match status" value="1"/>
</dbReference>
<evidence type="ECO:0000256" key="8">
    <source>
        <dbReference type="SAM" id="Phobius"/>
    </source>
</evidence>
<evidence type="ECO:0000313" key="13">
    <source>
        <dbReference type="EMBL" id="TID27685.1"/>
    </source>
</evidence>
<keyword evidence="5 8" id="KW-1133">Transmembrane helix</keyword>
<feature type="transmembrane region" description="Helical" evidence="8">
    <location>
        <begin position="418"/>
        <end position="443"/>
    </location>
</feature>
<dbReference type="GO" id="GO:0005227">
    <property type="term" value="F:calcium-activated cation channel activity"/>
    <property type="evidence" value="ECO:0007669"/>
    <property type="project" value="InterPro"/>
</dbReference>
<feature type="compositionally biased region" description="Polar residues" evidence="7">
    <location>
        <begin position="792"/>
        <end position="804"/>
    </location>
</feature>
<comment type="similarity">
    <text evidence="2">Belongs to the CSC1 (TC 1.A.17) family.</text>
</comment>
<dbReference type="SUPFAM" id="SSF69322">
    <property type="entry name" value="Tricorn protease domain 2"/>
    <property type="match status" value="1"/>
</dbReference>
<evidence type="ECO:0000259" key="9">
    <source>
        <dbReference type="Pfam" id="PF02714"/>
    </source>
</evidence>
<name>A0A4Z1PDV0_9PEZI</name>
<evidence type="ECO:0000256" key="5">
    <source>
        <dbReference type="ARBA" id="ARBA00022989"/>
    </source>
</evidence>
<dbReference type="InterPro" id="IPR001810">
    <property type="entry name" value="F-box_dom"/>
</dbReference>
<dbReference type="Pfam" id="PF13967">
    <property type="entry name" value="RSN1_TM"/>
    <property type="match status" value="1"/>
</dbReference>
<organism evidence="13 14">
    <name type="scientific">Venturia nashicola</name>
    <dbReference type="NCBI Taxonomy" id="86259"/>
    <lineage>
        <taxon>Eukaryota</taxon>
        <taxon>Fungi</taxon>
        <taxon>Dikarya</taxon>
        <taxon>Ascomycota</taxon>
        <taxon>Pezizomycotina</taxon>
        <taxon>Dothideomycetes</taxon>
        <taxon>Pleosporomycetidae</taxon>
        <taxon>Venturiales</taxon>
        <taxon>Venturiaceae</taxon>
        <taxon>Venturia</taxon>
    </lineage>
</organism>
<feature type="transmembrane region" description="Helical" evidence="8">
    <location>
        <begin position="101"/>
        <end position="125"/>
    </location>
</feature>
<dbReference type="Pfam" id="PF14703">
    <property type="entry name" value="PHM7_cyt"/>
    <property type="match status" value="1"/>
</dbReference>
<reference evidence="13 14" key="1">
    <citation type="submission" date="2019-04" db="EMBL/GenBank/DDBJ databases">
        <title>High contiguity whole genome sequence and gene annotation resource for two Venturia nashicola isolates.</title>
        <authorList>
            <person name="Prokchorchik M."/>
            <person name="Won K."/>
            <person name="Lee Y."/>
            <person name="Choi E.D."/>
            <person name="Segonzac C."/>
            <person name="Sohn K.H."/>
        </authorList>
    </citation>
    <scope>NUCLEOTIDE SEQUENCE [LARGE SCALE GENOMIC DNA]</scope>
    <source>
        <strain evidence="13 14">PRI2</strain>
    </source>
</reference>
<evidence type="ECO:0000259" key="11">
    <source>
        <dbReference type="Pfam" id="PF13967"/>
    </source>
</evidence>
<evidence type="ECO:0000259" key="10">
    <source>
        <dbReference type="Pfam" id="PF12937"/>
    </source>
</evidence>
<feature type="transmembrane region" description="Helical" evidence="8">
    <location>
        <begin position="473"/>
        <end position="492"/>
    </location>
</feature>
<evidence type="ECO:0000256" key="4">
    <source>
        <dbReference type="ARBA" id="ARBA00022692"/>
    </source>
</evidence>
<feature type="domain" description="F-box" evidence="10">
    <location>
        <begin position="845"/>
        <end position="881"/>
    </location>
</feature>
<evidence type="ECO:0000256" key="7">
    <source>
        <dbReference type="SAM" id="MobiDB-lite"/>
    </source>
</evidence>
<dbReference type="InterPro" id="IPR045122">
    <property type="entry name" value="Csc1-like"/>
</dbReference>
<feature type="region of interest" description="Disordered" evidence="7">
    <location>
        <begin position="1072"/>
        <end position="1137"/>
    </location>
</feature>
<feature type="compositionally biased region" description="Polar residues" evidence="7">
    <location>
        <begin position="819"/>
        <end position="830"/>
    </location>
</feature>
<dbReference type="InterPro" id="IPR003864">
    <property type="entry name" value="CSC1/OSCA1-like_7TM"/>
</dbReference>
<comment type="caution">
    <text evidence="13">The sequence shown here is derived from an EMBL/GenBank/DDBJ whole genome shotgun (WGS) entry which is preliminary data.</text>
</comment>
<feature type="transmembrane region" description="Helical" evidence="8">
    <location>
        <begin position="699"/>
        <end position="717"/>
    </location>
</feature>
<evidence type="ECO:0000256" key="1">
    <source>
        <dbReference type="ARBA" id="ARBA00004141"/>
    </source>
</evidence>
<dbReference type="Proteomes" id="UP000298493">
    <property type="component" value="Unassembled WGS sequence"/>
</dbReference>
<gene>
    <name evidence="13" type="ORF">E6O75_ATG00452</name>
</gene>
<dbReference type="PANTHER" id="PTHR13018">
    <property type="entry name" value="PROBABLE MEMBRANE PROTEIN DUF221-RELATED"/>
    <property type="match status" value="1"/>
</dbReference>
<feature type="transmembrane region" description="Helical" evidence="8">
    <location>
        <begin position="165"/>
        <end position="184"/>
    </location>
</feature>
<feature type="compositionally biased region" description="Basic and acidic residues" evidence="7">
    <location>
        <begin position="805"/>
        <end position="817"/>
    </location>
</feature>
<feature type="domain" description="CSC1/OSCA1-like N-terminal transmembrane" evidence="11">
    <location>
        <begin position="30"/>
        <end position="186"/>
    </location>
</feature>
<evidence type="ECO:0000256" key="2">
    <source>
        <dbReference type="ARBA" id="ARBA00007779"/>
    </source>
</evidence>
<protein>
    <submittedName>
        <fullName evidence="13">DUF221-domain-containing protein</fullName>
    </submittedName>
</protein>
<feature type="transmembrane region" description="Helical" evidence="8">
    <location>
        <begin position="513"/>
        <end position="533"/>
    </location>
</feature>
<dbReference type="InterPro" id="IPR036047">
    <property type="entry name" value="F-box-like_dom_sf"/>
</dbReference>
<dbReference type="Pfam" id="PF02714">
    <property type="entry name" value="RSN1_7TM"/>
    <property type="match status" value="1"/>
</dbReference>
<keyword evidence="3" id="KW-0813">Transport</keyword>
<feature type="transmembrane region" description="Helical" evidence="8">
    <location>
        <begin position="29"/>
        <end position="49"/>
    </location>
</feature>
<evidence type="ECO:0000256" key="6">
    <source>
        <dbReference type="ARBA" id="ARBA00023136"/>
    </source>
</evidence>
<proteinExistence type="inferred from homology"/>
<keyword evidence="6 8" id="KW-0472">Membrane</keyword>
<dbReference type="GO" id="GO:0005886">
    <property type="term" value="C:plasma membrane"/>
    <property type="evidence" value="ECO:0007669"/>
    <property type="project" value="TreeGrafter"/>
</dbReference>
<feature type="domain" description="CSC1/OSCA1-like cytosolic" evidence="12">
    <location>
        <begin position="206"/>
        <end position="406"/>
    </location>
</feature>
<dbReference type="SUPFAM" id="SSF81383">
    <property type="entry name" value="F-box domain"/>
    <property type="match status" value="1"/>
</dbReference>
<dbReference type="InterPro" id="IPR027815">
    <property type="entry name" value="CSC1/OSCA1-like_cyt"/>
</dbReference>
<dbReference type="EMBL" id="SNSC02000001">
    <property type="protein sequence ID" value="TID27685.1"/>
    <property type="molecule type" value="Genomic_DNA"/>
</dbReference>
<evidence type="ECO:0000313" key="14">
    <source>
        <dbReference type="Proteomes" id="UP000298493"/>
    </source>
</evidence>
<evidence type="ECO:0000256" key="3">
    <source>
        <dbReference type="ARBA" id="ARBA00022448"/>
    </source>
</evidence>
<dbReference type="PANTHER" id="PTHR13018:SF5">
    <property type="entry name" value="RE44586P"/>
    <property type="match status" value="1"/>
</dbReference>
<dbReference type="InterPro" id="IPR032880">
    <property type="entry name" value="CSC1/OSCA1-like_N"/>
</dbReference>
<comment type="subcellular location">
    <subcellularLocation>
        <location evidence="1">Membrane</location>
        <topology evidence="1">Multi-pass membrane protein</topology>
    </subcellularLocation>
</comment>
<keyword evidence="4 8" id="KW-0812">Transmembrane</keyword>
<feature type="transmembrane region" description="Helical" evidence="8">
    <location>
        <begin position="676"/>
        <end position="693"/>
    </location>
</feature>
<keyword evidence="14" id="KW-1185">Reference proteome</keyword>
<feature type="transmembrane region" description="Helical" evidence="8">
    <location>
        <begin position="606"/>
        <end position="629"/>
    </location>
</feature>
<feature type="region of interest" description="Disordered" evidence="7">
    <location>
        <begin position="792"/>
        <end position="830"/>
    </location>
</feature>
<feature type="transmembrane region" description="Helical" evidence="8">
    <location>
        <begin position="635"/>
        <end position="655"/>
    </location>
</feature>